<accession>A0ACC3DDH8</accession>
<proteinExistence type="predicted"/>
<name>A0ACC3DDH8_9PEZI</name>
<comment type="caution">
    <text evidence="1">The sequence shown here is derived from an EMBL/GenBank/DDBJ whole genome shotgun (WGS) entry which is preliminary data.</text>
</comment>
<sequence length="677" mass="76941">MSTPSTATATLPPHHSYYSHHQNYQPSLGNYHYNGSVVNGQSRLPNPQYNGYPSSGTPTQPDLRRTASGNNMRQSQQLPPIRSSHSSADMSNPANQGRKPNWSEFYRNGLPKEVIVIDDDESPEPQQAQPGANQTSRTVQQTNGSTRHADKKRKTAASTAYDPVYHEHTSYSTTQTPYYDNSSSNHTASTDRTTSAVNTTAPTSLSSNGTYVTPLEPGVTGQKRKRATRQGAQDEAKEAKRRELENQQDPYSQYVPPPNPPIKAKDVYVPVFDDKSHSKNLKVDDDDGHYIVVPEADLTDRYQIVKLLGQGTFGKVVEAYDRRKGTKCAVKVIRSVQKYRDASRIELRVLSTLASNDKTNHNKCIHLRDCFDFRNHICIVTDLYGQSVFDFLKSNQFTPFPSTHIQTFARQLFTSVAFLHDLNLIHTDLKPENILLVRSEYQTFTYNRTCPSSSTSTSRAARHRKVLLDPEIRLIDFGSATFNDEYHSSVVSTRHYRAPEIILNLGWSFPCDIWSIGCILVEFFTGDALFQTHDNLEHMAMMEAVCGGKIDRDLIKAVYKTEKGQSKNPAVNYFKGQKLDYPNAETPRASKKYVKAMKKLSETIPPINDFNRQFLDLLKRIFVYNPDKRITAKQALKHPWFRESLQDDGTEATKIKEKKEATQRERLREVQQQQHHR</sequence>
<evidence type="ECO:0000313" key="2">
    <source>
        <dbReference type="Proteomes" id="UP001186974"/>
    </source>
</evidence>
<keyword evidence="2" id="KW-1185">Reference proteome</keyword>
<dbReference type="Proteomes" id="UP001186974">
    <property type="component" value="Unassembled WGS sequence"/>
</dbReference>
<gene>
    <name evidence="1" type="ORF">LTS18_006202</name>
</gene>
<organism evidence="1 2">
    <name type="scientific">Coniosporium uncinatum</name>
    <dbReference type="NCBI Taxonomy" id="93489"/>
    <lineage>
        <taxon>Eukaryota</taxon>
        <taxon>Fungi</taxon>
        <taxon>Dikarya</taxon>
        <taxon>Ascomycota</taxon>
        <taxon>Pezizomycotina</taxon>
        <taxon>Dothideomycetes</taxon>
        <taxon>Dothideomycetes incertae sedis</taxon>
        <taxon>Coniosporium</taxon>
    </lineage>
</organism>
<protein>
    <submittedName>
        <fullName evidence="1">Uncharacterized protein</fullName>
    </submittedName>
</protein>
<evidence type="ECO:0000313" key="1">
    <source>
        <dbReference type="EMBL" id="KAK3065491.1"/>
    </source>
</evidence>
<reference evidence="1" key="1">
    <citation type="submission" date="2024-09" db="EMBL/GenBank/DDBJ databases">
        <title>Black Yeasts Isolated from many extreme environments.</title>
        <authorList>
            <person name="Coleine C."/>
            <person name="Stajich J.E."/>
            <person name="Selbmann L."/>
        </authorList>
    </citation>
    <scope>NUCLEOTIDE SEQUENCE</scope>
    <source>
        <strain evidence="1">CCFEE 5737</strain>
    </source>
</reference>
<dbReference type="EMBL" id="JAWDJW010006335">
    <property type="protein sequence ID" value="KAK3065491.1"/>
    <property type="molecule type" value="Genomic_DNA"/>
</dbReference>